<feature type="domain" description="Ketoreductase" evidence="3">
    <location>
        <begin position="7"/>
        <end position="193"/>
    </location>
</feature>
<dbReference type="InterPro" id="IPR036291">
    <property type="entry name" value="NAD(P)-bd_dom_sf"/>
</dbReference>
<dbReference type="RefSeq" id="WP_306996186.1">
    <property type="nucleotide sequence ID" value="NZ_JAUSUT010000001.1"/>
</dbReference>
<dbReference type="EC" id="1.1.1.100" evidence="4"/>
<dbReference type="Pfam" id="PF00106">
    <property type="entry name" value="adh_short"/>
    <property type="match status" value="1"/>
</dbReference>
<evidence type="ECO:0000256" key="1">
    <source>
        <dbReference type="ARBA" id="ARBA00006484"/>
    </source>
</evidence>
<evidence type="ECO:0000259" key="3">
    <source>
        <dbReference type="SMART" id="SM00822"/>
    </source>
</evidence>
<sequence>MRELSGRIAVVTGAASGIGLAIAREFADAGARVVIADIAAEAATAAAHDITTEGGTAIGLPVDVASRPAVERLFANAEAAYGPVDILVNNAGISIDAGIRRLTDEQWQRTLTINQTGVFLCSQTAARSMIPRRTGRIINIASRAWLGWFGQTAYASSKGGVVSATRSLAIELARHGITVNCLAPGLIDTPLLRREPAETLDRLMTAQPTGTLGAAEDVAWAARFFAGPASTAVTGQVLYVCGGKSLYAQPARA</sequence>
<protein>
    <submittedName>
        <fullName evidence="4">3-oxoacyl-[acyl-carrier protein] reductase</fullName>
        <ecNumber evidence="4">1.1.1.100</ecNumber>
    </submittedName>
</protein>
<comment type="similarity">
    <text evidence="1 2">Belongs to the short-chain dehydrogenases/reductases (SDR) family.</text>
</comment>
<name>A0ABU0F2B9_9PSEU</name>
<dbReference type="InterPro" id="IPR002347">
    <property type="entry name" value="SDR_fam"/>
</dbReference>
<dbReference type="EMBL" id="JAUSUT010000001">
    <property type="protein sequence ID" value="MDQ0381489.1"/>
    <property type="molecule type" value="Genomic_DNA"/>
</dbReference>
<dbReference type="Proteomes" id="UP001229651">
    <property type="component" value="Unassembled WGS sequence"/>
</dbReference>
<evidence type="ECO:0000313" key="4">
    <source>
        <dbReference type="EMBL" id="MDQ0381489.1"/>
    </source>
</evidence>
<dbReference type="PANTHER" id="PTHR42879">
    <property type="entry name" value="3-OXOACYL-(ACYL-CARRIER-PROTEIN) REDUCTASE"/>
    <property type="match status" value="1"/>
</dbReference>
<dbReference type="SMART" id="SM00822">
    <property type="entry name" value="PKS_KR"/>
    <property type="match status" value="1"/>
</dbReference>
<dbReference type="PRINTS" id="PR00081">
    <property type="entry name" value="GDHRDH"/>
</dbReference>
<keyword evidence="4" id="KW-0560">Oxidoreductase</keyword>
<evidence type="ECO:0000256" key="2">
    <source>
        <dbReference type="RuleBase" id="RU000363"/>
    </source>
</evidence>
<accession>A0ABU0F2B9</accession>
<comment type="caution">
    <text evidence="4">The sequence shown here is derived from an EMBL/GenBank/DDBJ whole genome shotgun (WGS) entry which is preliminary data.</text>
</comment>
<proteinExistence type="inferred from homology"/>
<dbReference type="Gene3D" id="3.40.50.720">
    <property type="entry name" value="NAD(P)-binding Rossmann-like Domain"/>
    <property type="match status" value="1"/>
</dbReference>
<dbReference type="PRINTS" id="PR00080">
    <property type="entry name" value="SDRFAMILY"/>
</dbReference>
<organism evidence="4 5">
    <name type="scientific">Amycolatopsis thermophila</name>
    <dbReference type="NCBI Taxonomy" id="206084"/>
    <lineage>
        <taxon>Bacteria</taxon>
        <taxon>Bacillati</taxon>
        <taxon>Actinomycetota</taxon>
        <taxon>Actinomycetes</taxon>
        <taxon>Pseudonocardiales</taxon>
        <taxon>Pseudonocardiaceae</taxon>
        <taxon>Amycolatopsis</taxon>
    </lineage>
</organism>
<gene>
    <name evidence="4" type="ORF">FB470_005483</name>
</gene>
<dbReference type="PANTHER" id="PTHR42879:SF2">
    <property type="entry name" value="3-OXOACYL-[ACYL-CARRIER-PROTEIN] REDUCTASE FABG"/>
    <property type="match status" value="1"/>
</dbReference>
<dbReference type="InterPro" id="IPR057326">
    <property type="entry name" value="KR_dom"/>
</dbReference>
<reference evidence="4 5" key="1">
    <citation type="submission" date="2023-07" db="EMBL/GenBank/DDBJ databases">
        <title>Sequencing the genomes of 1000 actinobacteria strains.</title>
        <authorList>
            <person name="Klenk H.-P."/>
        </authorList>
    </citation>
    <scope>NUCLEOTIDE SEQUENCE [LARGE SCALE GENOMIC DNA]</scope>
    <source>
        <strain evidence="4 5">DSM 45805</strain>
    </source>
</reference>
<dbReference type="GO" id="GO:0004316">
    <property type="term" value="F:3-oxoacyl-[acyl-carrier-protein] reductase (NADPH) activity"/>
    <property type="evidence" value="ECO:0007669"/>
    <property type="project" value="UniProtKB-EC"/>
</dbReference>
<dbReference type="SUPFAM" id="SSF51735">
    <property type="entry name" value="NAD(P)-binding Rossmann-fold domains"/>
    <property type="match status" value="1"/>
</dbReference>
<keyword evidence="5" id="KW-1185">Reference proteome</keyword>
<evidence type="ECO:0000313" key="5">
    <source>
        <dbReference type="Proteomes" id="UP001229651"/>
    </source>
</evidence>
<dbReference type="InterPro" id="IPR050259">
    <property type="entry name" value="SDR"/>
</dbReference>